<dbReference type="OrthoDB" id="411251at2759"/>
<keyword evidence="5 6" id="KW-0472">Membrane</keyword>
<comment type="similarity">
    <text evidence="2">Belongs to the YIP1 family.</text>
</comment>
<dbReference type="Proteomes" id="UP000285301">
    <property type="component" value="Unassembled WGS sequence"/>
</dbReference>
<dbReference type="PANTHER" id="PTHR21236:SF1">
    <property type="entry name" value="PROTEIN YIPF6"/>
    <property type="match status" value="1"/>
</dbReference>
<protein>
    <submittedName>
        <fullName evidence="7">Integral membrane protein-like protein</fullName>
    </submittedName>
</protein>
<feature type="transmembrane region" description="Helical" evidence="6">
    <location>
        <begin position="177"/>
        <end position="199"/>
    </location>
</feature>
<dbReference type="GO" id="GO:0016020">
    <property type="term" value="C:membrane"/>
    <property type="evidence" value="ECO:0007669"/>
    <property type="project" value="UniProtKB-SubCell"/>
</dbReference>
<evidence type="ECO:0000256" key="5">
    <source>
        <dbReference type="ARBA" id="ARBA00023136"/>
    </source>
</evidence>
<proteinExistence type="inferred from homology"/>
<sequence length="233" mass="26139">MQTDVTLLEGEIAEDSSRKQSANGYKAKNLDTLDEPIVDTLLRDLKGIFVKVKHILFPLSQSDANKSLLRDWDLWGPLILCTFVALILHHGDDNVDGKVGPHFAEIFVLIWFGSLVVSLNYKLLALSTVRRKSSTKAVVCPSIFQLLCVFGYCLSPPSSGILLLKVISFILNPPSVYMFYCKLFIGTVLGFILPTLSAVKILQNYQDKEKRLLAIYPIALFYFILSWVIISSH</sequence>
<evidence type="ECO:0000256" key="6">
    <source>
        <dbReference type="SAM" id="Phobius"/>
    </source>
</evidence>
<dbReference type="GO" id="GO:0006888">
    <property type="term" value="P:endoplasmic reticulum to Golgi vesicle-mediated transport"/>
    <property type="evidence" value="ECO:0007669"/>
    <property type="project" value="InterPro"/>
</dbReference>
<name>A0A3S3Q8A6_9ACAR</name>
<feature type="transmembrane region" description="Helical" evidence="6">
    <location>
        <begin position="211"/>
        <end position="230"/>
    </location>
</feature>
<accession>A0A3S3Q8A6</accession>
<keyword evidence="8" id="KW-1185">Reference proteome</keyword>
<feature type="transmembrane region" description="Helical" evidence="6">
    <location>
        <begin position="74"/>
        <end position="91"/>
    </location>
</feature>
<keyword evidence="4 6" id="KW-1133">Transmembrane helix</keyword>
<evidence type="ECO:0000256" key="2">
    <source>
        <dbReference type="ARBA" id="ARBA00010596"/>
    </source>
</evidence>
<dbReference type="AlphaFoldDB" id="A0A3S3Q8A6"/>
<gene>
    <name evidence="7" type="ORF">B4U79_01521</name>
</gene>
<comment type="subcellular location">
    <subcellularLocation>
        <location evidence="1">Membrane</location>
        <topology evidence="1">Multi-pass membrane protein</topology>
    </subcellularLocation>
</comment>
<feature type="transmembrane region" description="Helical" evidence="6">
    <location>
        <begin position="103"/>
        <end position="125"/>
    </location>
</feature>
<evidence type="ECO:0000256" key="4">
    <source>
        <dbReference type="ARBA" id="ARBA00022989"/>
    </source>
</evidence>
<dbReference type="STRING" id="1965070.A0A3S3Q8A6"/>
<dbReference type="InterPro" id="IPR045231">
    <property type="entry name" value="Yip1/4-like"/>
</dbReference>
<evidence type="ECO:0000256" key="3">
    <source>
        <dbReference type="ARBA" id="ARBA00022692"/>
    </source>
</evidence>
<dbReference type="EMBL" id="NCKU01004979">
    <property type="protein sequence ID" value="RWS05167.1"/>
    <property type="molecule type" value="Genomic_DNA"/>
</dbReference>
<evidence type="ECO:0000313" key="8">
    <source>
        <dbReference type="Proteomes" id="UP000285301"/>
    </source>
</evidence>
<evidence type="ECO:0000313" key="7">
    <source>
        <dbReference type="EMBL" id="RWS05167.1"/>
    </source>
</evidence>
<keyword evidence="3 6" id="KW-0812">Transmembrane</keyword>
<organism evidence="7 8">
    <name type="scientific">Dinothrombium tinctorium</name>
    <dbReference type="NCBI Taxonomy" id="1965070"/>
    <lineage>
        <taxon>Eukaryota</taxon>
        <taxon>Metazoa</taxon>
        <taxon>Ecdysozoa</taxon>
        <taxon>Arthropoda</taxon>
        <taxon>Chelicerata</taxon>
        <taxon>Arachnida</taxon>
        <taxon>Acari</taxon>
        <taxon>Acariformes</taxon>
        <taxon>Trombidiformes</taxon>
        <taxon>Prostigmata</taxon>
        <taxon>Anystina</taxon>
        <taxon>Parasitengona</taxon>
        <taxon>Trombidioidea</taxon>
        <taxon>Trombidiidae</taxon>
        <taxon>Dinothrombium</taxon>
    </lineage>
</organism>
<dbReference type="GO" id="GO:0005802">
    <property type="term" value="C:trans-Golgi network"/>
    <property type="evidence" value="ECO:0007669"/>
    <property type="project" value="TreeGrafter"/>
</dbReference>
<comment type="caution">
    <text evidence="7">The sequence shown here is derived from an EMBL/GenBank/DDBJ whole genome shotgun (WGS) entry which is preliminary data.</text>
</comment>
<reference evidence="7 8" key="1">
    <citation type="journal article" date="2018" name="Gigascience">
        <title>Genomes of trombidid mites reveal novel predicted allergens and laterally-transferred genes associated with secondary metabolism.</title>
        <authorList>
            <person name="Dong X."/>
            <person name="Chaisiri K."/>
            <person name="Xia D."/>
            <person name="Armstrong S.D."/>
            <person name="Fang Y."/>
            <person name="Donnelly M.J."/>
            <person name="Kadowaki T."/>
            <person name="McGarry J.W."/>
            <person name="Darby A.C."/>
            <person name="Makepeace B.L."/>
        </authorList>
    </citation>
    <scope>NUCLEOTIDE SEQUENCE [LARGE SCALE GENOMIC DNA]</scope>
    <source>
        <strain evidence="7">UoL-WK</strain>
    </source>
</reference>
<dbReference type="PANTHER" id="PTHR21236">
    <property type="entry name" value="GOLGI MEMBRANE PROTEIN YIP1"/>
    <property type="match status" value="1"/>
</dbReference>
<evidence type="ECO:0000256" key="1">
    <source>
        <dbReference type="ARBA" id="ARBA00004141"/>
    </source>
</evidence>